<keyword evidence="6 12" id="KW-1133">Transmembrane helix</keyword>
<keyword evidence="7" id="KW-0496">Mitochondrion</keyword>
<dbReference type="InterPro" id="IPR019734">
    <property type="entry name" value="TPR_rpt"/>
</dbReference>
<evidence type="ECO:0000256" key="11">
    <source>
        <dbReference type="SAM" id="MobiDB-lite"/>
    </source>
</evidence>
<dbReference type="AlphaFoldDB" id="A0A642V3E6"/>
<keyword evidence="2 12" id="KW-0812">Transmembrane</keyword>
<evidence type="ECO:0000256" key="9">
    <source>
        <dbReference type="ARBA" id="ARBA00038030"/>
    </source>
</evidence>
<dbReference type="SUPFAM" id="SSF48452">
    <property type="entry name" value="TPR-like"/>
    <property type="match status" value="1"/>
</dbReference>
<dbReference type="EMBL" id="SWFS01000245">
    <property type="protein sequence ID" value="KAA8912937.1"/>
    <property type="molecule type" value="Genomic_DNA"/>
</dbReference>
<dbReference type="Pfam" id="PF13181">
    <property type="entry name" value="TPR_8"/>
    <property type="match status" value="1"/>
</dbReference>
<evidence type="ECO:0000256" key="8">
    <source>
        <dbReference type="ARBA" id="ARBA00023136"/>
    </source>
</evidence>
<feature type="transmembrane region" description="Helical" evidence="12">
    <location>
        <begin position="15"/>
        <end position="35"/>
    </location>
</feature>
<keyword evidence="5 10" id="KW-0802">TPR repeat</keyword>
<dbReference type="PROSITE" id="PS50005">
    <property type="entry name" value="TPR"/>
    <property type="match status" value="2"/>
</dbReference>
<evidence type="ECO:0000256" key="6">
    <source>
        <dbReference type="ARBA" id="ARBA00022989"/>
    </source>
</evidence>
<feature type="compositionally biased region" description="Low complexity" evidence="11">
    <location>
        <begin position="78"/>
        <end position="87"/>
    </location>
</feature>
<evidence type="ECO:0000313" key="14">
    <source>
        <dbReference type="Proteomes" id="UP000761534"/>
    </source>
</evidence>
<dbReference type="PANTHER" id="PTHR46208">
    <property type="entry name" value="MITOCHONDRIAL IMPORT RECEPTOR SUBUNIT TOM70"/>
    <property type="match status" value="1"/>
</dbReference>
<feature type="compositionally biased region" description="Basic residues" evidence="11">
    <location>
        <begin position="64"/>
        <end position="77"/>
    </location>
</feature>
<dbReference type="GO" id="GO:0045039">
    <property type="term" value="P:protein insertion into mitochondrial inner membrane"/>
    <property type="evidence" value="ECO:0007669"/>
    <property type="project" value="TreeGrafter"/>
</dbReference>
<protein>
    <recommendedName>
        <fullName evidence="15">Mitochondrial import receptor subunit TOM70</fullName>
    </recommendedName>
</protein>
<evidence type="ECO:0000256" key="1">
    <source>
        <dbReference type="ARBA" id="ARBA00004572"/>
    </source>
</evidence>
<comment type="similarity">
    <text evidence="9">Belongs to the Tom70 family.</text>
</comment>
<feature type="repeat" description="TPR" evidence="10">
    <location>
        <begin position="460"/>
        <end position="493"/>
    </location>
</feature>
<evidence type="ECO:0000256" key="12">
    <source>
        <dbReference type="SAM" id="Phobius"/>
    </source>
</evidence>
<comment type="subcellular location">
    <subcellularLocation>
        <location evidence="1">Mitochondrion outer membrane</location>
        <topology evidence="1">Single-pass membrane protein</topology>
    </subcellularLocation>
</comment>
<gene>
    <name evidence="13" type="ORF">TRICI_003319</name>
</gene>
<name>A0A642V3E6_9ASCO</name>
<dbReference type="GO" id="GO:0005741">
    <property type="term" value="C:mitochondrial outer membrane"/>
    <property type="evidence" value="ECO:0007669"/>
    <property type="project" value="UniProtKB-SubCell"/>
</dbReference>
<evidence type="ECO:0000256" key="2">
    <source>
        <dbReference type="ARBA" id="ARBA00022692"/>
    </source>
</evidence>
<dbReference type="GO" id="GO:0030150">
    <property type="term" value="P:protein import into mitochondrial matrix"/>
    <property type="evidence" value="ECO:0007669"/>
    <property type="project" value="TreeGrafter"/>
</dbReference>
<keyword evidence="14" id="KW-1185">Reference proteome</keyword>
<dbReference type="GO" id="GO:0008320">
    <property type="term" value="F:protein transmembrane transporter activity"/>
    <property type="evidence" value="ECO:0007669"/>
    <property type="project" value="TreeGrafter"/>
</dbReference>
<accession>A0A642V3E6</accession>
<keyword evidence="3" id="KW-0677">Repeat</keyword>
<dbReference type="InterPro" id="IPR011990">
    <property type="entry name" value="TPR-like_helical_dom_sf"/>
</dbReference>
<comment type="caution">
    <text evidence="13">The sequence shown here is derived from an EMBL/GenBank/DDBJ whole genome shotgun (WGS) entry which is preliminary data.</text>
</comment>
<dbReference type="SMART" id="SM00028">
    <property type="entry name" value="TPR"/>
    <property type="match status" value="9"/>
</dbReference>
<evidence type="ECO:0008006" key="15">
    <source>
        <dbReference type="Google" id="ProtNLM"/>
    </source>
</evidence>
<dbReference type="PANTHER" id="PTHR46208:SF1">
    <property type="entry name" value="MITOCHONDRIAL IMPORT RECEPTOR SUBUNIT TOM70"/>
    <property type="match status" value="1"/>
</dbReference>
<feature type="region of interest" description="Disordered" evidence="11">
    <location>
        <begin position="40"/>
        <end position="106"/>
    </location>
</feature>
<evidence type="ECO:0000256" key="5">
    <source>
        <dbReference type="ARBA" id="ARBA00022803"/>
    </source>
</evidence>
<dbReference type="Proteomes" id="UP000761534">
    <property type="component" value="Unassembled WGS sequence"/>
</dbReference>
<feature type="compositionally biased region" description="Low complexity" evidence="11">
    <location>
        <begin position="41"/>
        <end position="56"/>
    </location>
</feature>
<evidence type="ECO:0000256" key="3">
    <source>
        <dbReference type="ARBA" id="ARBA00022737"/>
    </source>
</evidence>
<dbReference type="Pfam" id="PF13432">
    <property type="entry name" value="TPR_16"/>
    <property type="match status" value="1"/>
</dbReference>
<keyword evidence="4" id="KW-1000">Mitochondrion outer membrane</keyword>
<evidence type="ECO:0000256" key="7">
    <source>
        <dbReference type="ARBA" id="ARBA00023128"/>
    </source>
</evidence>
<evidence type="ECO:0000256" key="4">
    <source>
        <dbReference type="ARBA" id="ARBA00022787"/>
    </source>
</evidence>
<dbReference type="Gene3D" id="1.25.40.10">
    <property type="entry name" value="Tetratricopeptide repeat domain"/>
    <property type="match status" value="2"/>
</dbReference>
<dbReference type="VEuPathDB" id="FungiDB:TRICI_003319"/>
<reference evidence="13" key="1">
    <citation type="journal article" date="2019" name="G3 (Bethesda)">
        <title>Genome Assemblies of Two Rare Opportunistic Yeast Pathogens: Diutina rugosa (syn. Candida rugosa) and Trichomonascus ciferrii (syn. Candida ciferrii).</title>
        <authorList>
            <person name="Mixao V."/>
            <person name="Saus E."/>
            <person name="Hansen A.P."/>
            <person name="Lass-Florl C."/>
            <person name="Gabaldon T."/>
        </authorList>
    </citation>
    <scope>NUCLEOTIDE SEQUENCE</scope>
    <source>
        <strain evidence="13">CBS 4856</strain>
    </source>
</reference>
<proteinExistence type="inferred from homology"/>
<evidence type="ECO:0000256" key="10">
    <source>
        <dbReference type="PROSITE-ProRule" id="PRU00339"/>
    </source>
</evidence>
<dbReference type="OrthoDB" id="2942533at2759"/>
<evidence type="ECO:0000313" key="13">
    <source>
        <dbReference type="EMBL" id="KAA8912937.1"/>
    </source>
</evidence>
<sequence length="609" mass="67751">MSSTFAGFVQRNKPAVIATAAVVTVGAGVGAYYMLKSGAPSVEESSSSGTKPGSPSQAGEKTSKSKKKNDKKKKKKNNNNNASSSSSTVGGFSVTKDSDSSPEYPVVNDFSSVKSMEEEERKQLALQFKAAGNAAFNDKKFERAIELYTSAIKCYDKDPIFYSNRAACYNGLKEYEKVIEDTTTALTLKPDYVKCLSRRAVAYEKLERYRDAIFDFTATCILDNFQDKNLNTTVDRVIRLQAEKLNREEYSSQPDKMPSPNFVKAYLQSFTQRTLPESVQNASEGSGDYYLKLAFDALEKETSESYEQAFDYFKKAVENNASNLALALEYTGTFKFLINDMEGALNDIEKSIAAEPSVYAYIKRSSIHMEQGSITSANLDFDSALRIDQNASDVFYHRAQVAFLTNDFNSAIKDYERSVELNPDFMYSHIQLAVTHYRMGSIQTAISSFRELLKKFPNSSDVHNYFGEILLDQGTTDEAIKEFDIAIELEKNKKIGAVNVLPLVNKSLAVFRETQSIAQAEVLCKKAVTLDPSSDVAIGTLAQYCLQQNKTEDALKYFELNAKVARSDSDRIQSLSYAEAARTQLRIVKERPELSRKLEQYATAAGAAA</sequence>
<dbReference type="GO" id="GO:0030943">
    <property type="term" value="F:mitochondrion targeting sequence binding"/>
    <property type="evidence" value="ECO:0007669"/>
    <property type="project" value="TreeGrafter"/>
</dbReference>
<organism evidence="13 14">
    <name type="scientific">Trichomonascus ciferrii</name>
    <dbReference type="NCBI Taxonomy" id="44093"/>
    <lineage>
        <taxon>Eukaryota</taxon>
        <taxon>Fungi</taxon>
        <taxon>Dikarya</taxon>
        <taxon>Ascomycota</taxon>
        <taxon>Saccharomycotina</taxon>
        <taxon>Dipodascomycetes</taxon>
        <taxon>Dipodascales</taxon>
        <taxon>Trichomonascaceae</taxon>
        <taxon>Trichomonascus</taxon>
        <taxon>Trichomonascus ciferrii complex</taxon>
    </lineage>
</organism>
<feature type="repeat" description="TPR" evidence="10">
    <location>
        <begin position="392"/>
        <end position="425"/>
    </location>
</feature>
<keyword evidence="8 12" id="KW-0472">Membrane</keyword>